<comment type="caution">
    <text evidence="7">The sequence shown here is derived from an EMBL/GenBank/DDBJ whole genome shotgun (WGS) entry which is preliminary data.</text>
</comment>
<organism evidence="7 8">
    <name type="scientific">Staphylococcus felis</name>
    <dbReference type="NCBI Taxonomy" id="46127"/>
    <lineage>
        <taxon>Bacteria</taxon>
        <taxon>Bacillati</taxon>
        <taxon>Bacillota</taxon>
        <taxon>Bacilli</taxon>
        <taxon>Bacillales</taxon>
        <taxon>Staphylococcaceae</taxon>
        <taxon>Staphylococcus</taxon>
    </lineage>
</organism>
<sequence>MHYKFEKNELYAIHLDKIDPLGKWREHFFINEEEIYMCGNSLGLKSKEASETLDEILEIWKKECVGLWNIKNNKYFNYSNNLAAKMAPLVGAMPEEVAIVGSTTSNIHQAISTLYKPTHSKYKILIDDLNFPTDKYAIDSQVQLKGLDPKDAVKLVKSRDGQFIYEDDIIDAMTDDVALVFLPLVLYSNSQILDINKVTKEAKKRNILIGWDLCHAIGAIPINFESISPDFAVWCTYKYLNGGPGSIAGLYINQRHFDKTPGLSGWFGNKNETQFQLKNQFEHEKNASGWQIGTPSLLSMAPLEGALSIFEKVGIEEIRKKSLKMTDYMMYLTDETLSKYGFTIGNPRESKNRGGHVCLIHEEAYRISQVLKDSKVTVDFREPNIIRMAPVALYNSYIDVYKVIQILLDSVKNEKYKNYSNHRGLVT</sequence>
<evidence type="ECO:0000256" key="4">
    <source>
        <dbReference type="HAMAP-Rule" id="MF_01970"/>
    </source>
</evidence>
<comment type="pathway">
    <text evidence="4 6">Amino-acid degradation; L-kynurenine degradation; L-alanine and anthranilate from L-kynurenine: step 1/1.</text>
</comment>
<feature type="binding site" evidence="4">
    <location>
        <position position="266"/>
    </location>
    <ligand>
        <name>pyridoxal 5'-phosphate</name>
        <dbReference type="ChEBI" id="CHEBI:597326"/>
    </ligand>
</feature>
<dbReference type="GO" id="GO:0009435">
    <property type="term" value="P:NAD+ biosynthetic process"/>
    <property type="evidence" value="ECO:0007669"/>
    <property type="project" value="UniProtKB-UniRule"/>
</dbReference>
<dbReference type="GO" id="GO:0030170">
    <property type="term" value="F:pyridoxal phosphate binding"/>
    <property type="evidence" value="ECO:0007669"/>
    <property type="project" value="UniProtKB-UniRule"/>
</dbReference>
<accession>A0A3E0IT25</accession>
<dbReference type="UniPathway" id="UPA00253">
    <property type="reaction ID" value="UER00329"/>
</dbReference>
<keyword evidence="1 4" id="KW-0662">Pyridine nucleotide biosynthesis</keyword>
<keyword evidence="2 4" id="KW-0378">Hydrolase</keyword>
<dbReference type="InterPro" id="IPR010111">
    <property type="entry name" value="Kynureninase"/>
</dbReference>
<dbReference type="InterPro" id="IPR015421">
    <property type="entry name" value="PyrdxlP-dep_Trfase_major"/>
</dbReference>
<evidence type="ECO:0000256" key="6">
    <source>
        <dbReference type="PIRNR" id="PIRNR038800"/>
    </source>
</evidence>
<keyword evidence="3 4" id="KW-0663">Pyridoxal phosphate</keyword>
<evidence type="ECO:0000256" key="1">
    <source>
        <dbReference type="ARBA" id="ARBA00022642"/>
    </source>
</evidence>
<protein>
    <recommendedName>
        <fullName evidence="4 5">Kynureninase</fullName>
        <ecNumber evidence="4 5">3.7.1.3</ecNumber>
    </recommendedName>
    <alternativeName>
        <fullName evidence="4">L-kynurenine hydrolase</fullName>
    </alternativeName>
</protein>
<dbReference type="InterPro" id="IPR015422">
    <property type="entry name" value="PyrdxlP-dep_Trfase_small"/>
</dbReference>
<comment type="caution">
    <text evidence="4">Lacks conserved residue(s) required for the propagation of feature annotation.</text>
</comment>
<dbReference type="PANTHER" id="PTHR14084">
    <property type="entry name" value="KYNURENINASE"/>
    <property type="match status" value="1"/>
</dbReference>
<comment type="catalytic activity">
    <reaction evidence="6">
        <text>3-hydroxy-L-kynurenine + H2O = 3-hydroxyanthranilate + L-alanine + H(+)</text>
        <dbReference type="Rhea" id="RHEA:25143"/>
        <dbReference type="ChEBI" id="CHEBI:15377"/>
        <dbReference type="ChEBI" id="CHEBI:15378"/>
        <dbReference type="ChEBI" id="CHEBI:36559"/>
        <dbReference type="ChEBI" id="CHEBI:57972"/>
        <dbReference type="ChEBI" id="CHEBI:58125"/>
        <dbReference type="EC" id="3.7.1.3"/>
    </reaction>
</comment>
<dbReference type="GO" id="GO:0043420">
    <property type="term" value="P:anthranilate metabolic process"/>
    <property type="evidence" value="ECO:0007669"/>
    <property type="project" value="TreeGrafter"/>
</dbReference>
<feature type="binding site" evidence="4">
    <location>
        <position position="103"/>
    </location>
    <ligand>
        <name>pyridoxal 5'-phosphate</name>
        <dbReference type="ChEBI" id="CHEBI:597326"/>
    </ligand>
</feature>
<dbReference type="UniPathway" id="UPA00334">
    <property type="reaction ID" value="UER00455"/>
</dbReference>
<dbReference type="OrthoDB" id="9812626at2"/>
<comment type="subunit">
    <text evidence="4 6">Homodimer.</text>
</comment>
<feature type="binding site" evidence="4">
    <location>
        <position position="212"/>
    </location>
    <ligand>
        <name>pyridoxal 5'-phosphate</name>
        <dbReference type="ChEBI" id="CHEBI:597326"/>
    </ligand>
</feature>
<dbReference type="PANTHER" id="PTHR14084:SF0">
    <property type="entry name" value="KYNURENINASE"/>
    <property type="match status" value="1"/>
</dbReference>
<dbReference type="GO" id="GO:0030429">
    <property type="term" value="F:kynureninase activity"/>
    <property type="evidence" value="ECO:0007669"/>
    <property type="project" value="UniProtKB-UniRule"/>
</dbReference>
<dbReference type="GO" id="GO:0005737">
    <property type="term" value="C:cytoplasm"/>
    <property type="evidence" value="ECO:0007669"/>
    <property type="project" value="UniProtKB-UniRule"/>
</dbReference>
<dbReference type="EC" id="3.7.1.3" evidence="4 5"/>
<comment type="function">
    <text evidence="4 6">Catalyzes the cleavage of L-kynurenine (L-Kyn) and L-3-hydroxykynurenine (L-3OHKyn) into anthranilic acid (AA) and 3-hydroxyanthranilic acid (3-OHAA), respectively.</text>
</comment>
<feature type="modified residue" description="N6-(pyridoxal phosphate)lysine" evidence="4">
    <location>
        <position position="238"/>
    </location>
</feature>
<dbReference type="InterPro" id="IPR015424">
    <property type="entry name" value="PyrdxlP-dep_Trfase"/>
</dbReference>
<comment type="cofactor">
    <cofactor evidence="4 6">
        <name>pyridoxal 5'-phosphate</name>
        <dbReference type="ChEBI" id="CHEBI:597326"/>
    </cofactor>
</comment>
<comment type="similarity">
    <text evidence="4 6">Belongs to the kynureninase family.</text>
</comment>
<reference evidence="7 8" key="1">
    <citation type="journal article" date="2018" name="Vet. Microbiol.">
        <title>Characterisation of Staphylococcus felis isolated from cats using whole genome sequencing.</title>
        <authorList>
            <person name="Worthing K."/>
            <person name="Pang S."/>
            <person name="Trott D.J."/>
            <person name="Abraham S."/>
            <person name="Coombs G.W."/>
            <person name="Jordan D."/>
            <person name="McIntyre L."/>
            <person name="Davies M.R."/>
            <person name="Norris J."/>
        </authorList>
    </citation>
    <scope>NUCLEOTIDE SEQUENCE [LARGE SCALE GENOMIC DNA]</scope>
    <source>
        <strain evidence="7 8">F9</strain>
    </source>
</reference>
<gene>
    <name evidence="4 7" type="primary">kynU</name>
    <name evidence="7" type="ORF">DOS83_00270</name>
</gene>
<evidence type="ECO:0000256" key="5">
    <source>
        <dbReference type="NCBIfam" id="TIGR01814"/>
    </source>
</evidence>
<dbReference type="SUPFAM" id="SSF53383">
    <property type="entry name" value="PLP-dependent transferases"/>
    <property type="match status" value="1"/>
</dbReference>
<feature type="binding site" evidence="4">
    <location>
        <position position="294"/>
    </location>
    <ligand>
        <name>pyridoxal 5'-phosphate</name>
        <dbReference type="ChEBI" id="CHEBI:597326"/>
    </ligand>
</feature>
<dbReference type="Proteomes" id="UP000256562">
    <property type="component" value="Unassembled WGS sequence"/>
</dbReference>
<proteinExistence type="inferred from homology"/>
<dbReference type="GO" id="GO:0019805">
    <property type="term" value="P:quinolinate biosynthetic process"/>
    <property type="evidence" value="ECO:0007669"/>
    <property type="project" value="UniProtKB-UniRule"/>
</dbReference>
<dbReference type="NCBIfam" id="TIGR01814">
    <property type="entry name" value="kynureninase"/>
    <property type="match status" value="1"/>
</dbReference>
<evidence type="ECO:0000256" key="2">
    <source>
        <dbReference type="ARBA" id="ARBA00022801"/>
    </source>
</evidence>
<dbReference type="GO" id="GO:0097053">
    <property type="term" value="P:L-kynurenine catabolic process"/>
    <property type="evidence" value="ECO:0007669"/>
    <property type="project" value="UniProtKB-UniRule"/>
</dbReference>
<dbReference type="Gene3D" id="3.40.640.10">
    <property type="entry name" value="Type I PLP-dependent aspartate aminotransferase-like (Major domain)"/>
    <property type="match status" value="1"/>
</dbReference>
<dbReference type="AlphaFoldDB" id="A0A3E0IT25"/>
<feature type="binding site" evidence="4">
    <location>
        <position position="104"/>
    </location>
    <ligand>
        <name>pyridoxal 5'-phosphate</name>
        <dbReference type="ChEBI" id="CHEBI:597326"/>
    </ligand>
</feature>
<feature type="binding site" evidence="4">
    <location>
        <begin position="131"/>
        <end position="134"/>
    </location>
    <ligand>
        <name>pyridoxal 5'-phosphate</name>
        <dbReference type="ChEBI" id="CHEBI:597326"/>
    </ligand>
</feature>
<dbReference type="GO" id="GO:0019441">
    <property type="term" value="P:L-tryptophan catabolic process to kynurenine"/>
    <property type="evidence" value="ECO:0007669"/>
    <property type="project" value="TreeGrafter"/>
</dbReference>
<feature type="binding site" evidence="4">
    <location>
        <position position="237"/>
    </location>
    <ligand>
        <name>pyridoxal 5'-phosphate</name>
        <dbReference type="ChEBI" id="CHEBI:597326"/>
    </ligand>
</feature>
<comment type="pathway">
    <text evidence="4 6">Cofactor biosynthesis; NAD(+) biosynthesis; quinolinate from L-kynurenine: step 2/3.</text>
</comment>
<dbReference type="RefSeq" id="WP_116093413.1">
    <property type="nucleotide sequence ID" value="NZ_QKXN01000079.1"/>
</dbReference>
<feature type="binding site" evidence="4">
    <location>
        <position position="215"/>
    </location>
    <ligand>
        <name>pyridoxal 5'-phosphate</name>
        <dbReference type="ChEBI" id="CHEBI:597326"/>
    </ligand>
</feature>
<dbReference type="HAMAP" id="MF_01970">
    <property type="entry name" value="Kynureninase"/>
    <property type="match status" value="1"/>
</dbReference>
<evidence type="ECO:0000313" key="8">
    <source>
        <dbReference type="Proteomes" id="UP000256562"/>
    </source>
</evidence>
<dbReference type="EMBL" id="QKXQ01000013">
    <property type="protein sequence ID" value="REI01483.1"/>
    <property type="molecule type" value="Genomic_DNA"/>
</dbReference>
<dbReference type="Gene3D" id="3.90.1150.10">
    <property type="entry name" value="Aspartate Aminotransferase, domain 1"/>
    <property type="match status" value="1"/>
</dbReference>
<evidence type="ECO:0000313" key="7">
    <source>
        <dbReference type="EMBL" id="REI01483.1"/>
    </source>
</evidence>
<dbReference type="Pfam" id="PF22580">
    <property type="entry name" value="KYNU_C"/>
    <property type="match status" value="1"/>
</dbReference>
<dbReference type="PIRSF" id="PIRSF038800">
    <property type="entry name" value="KYNU"/>
    <property type="match status" value="1"/>
</dbReference>
<name>A0A3E0IT25_9STAP</name>
<comment type="catalytic activity">
    <reaction evidence="4 6">
        <text>L-kynurenine + H2O = anthranilate + L-alanine + H(+)</text>
        <dbReference type="Rhea" id="RHEA:16813"/>
        <dbReference type="ChEBI" id="CHEBI:15377"/>
        <dbReference type="ChEBI" id="CHEBI:15378"/>
        <dbReference type="ChEBI" id="CHEBI:16567"/>
        <dbReference type="ChEBI" id="CHEBI:57959"/>
        <dbReference type="ChEBI" id="CHEBI:57972"/>
        <dbReference type="EC" id="3.7.1.3"/>
    </reaction>
</comment>
<evidence type="ECO:0000256" key="3">
    <source>
        <dbReference type="ARBA" id="ARBA00022898"/>
    </source>
</evidence>